<organism evidence="1 2">
    <name type="scientific">Caligus rogercresseyi</name>
    <name type="common">Sea louse</name>
    <dbReference type="NCBI Taxonomy" id="217165"/>
    <lineage>
        <taxon>Eukaryota</taxon>
        <taxon>Metazoa</taxon>
        <taxon>Ecdysozoa</taxon>
        <taxon>Arthropoda</taxon>
        <taxon>Crustacea</taxon>
        <taxon>Multicrustacea</taxon>
        <taxon>Hexanauplia</taxon>
        <taxon>Copepoda</taxon>
        <taxon>Siphonostomatoida</taxon>
        <taxon>Caligidae</taxon>
        <taxon>Caligus</taxon>
    </lineage>
</organism>
<dbReference type="AlphaFoldDB" id="A0A7T8HJ72"/>
<dbReference type="Proteomes" id="UP000595437">
    <property type="component" value="Chromosome 8"/>
</dbReference>
<evidence type="ECO:0000313" key="2">
    <source>
        <dbReference type="Proteomes" id="UP000595437"/>
    </source>
</evidence>
<dbReference type="EMBL" id="CP045897">
    <property type="protein sequence ID" value="QQP50924.1"/>
    <property type="molecule type" value="Genomic_DNA"/>
</dbReference>
<proteinExistence type="predicted"/>
<evidence type="ECO:0000313" key="1">
    <source>
        <dbReference type="EMBL" id="QQP50924.1"/>
    </source>
</evidence>
<keyword evidence="2" id="KW-1185">Reference proteome</keyword>
<reference evidence="2" key="1">
    <citation type="submission" date="2021-01" db="EMBL/GenBank/DDBJ databases">
        <title>Caligus Genome Assembly.</title>
        <authorList>
            <person name="Gallardo-Escarate C."/>
        </authorList>
    </citation>
    <scope>NUCLEOTIDE SEQUENCE [LARGE SCALE GENOMIC DNA]</scope>
</reference>
<accession>A0A7T8HJ72</accession>
<protein>
    <submittedName>
        <fullName evidence="1">Transposable element tcb2 transposase</fullName>
    </submittedName>
</protein>
<name>A0A7T8HJ72_CALRO</name>
<gene>
    <name evidence="1" type="ORF">FKW44_012088</name>
</gene>
<sequence length="101" mass="10863">MDSVASGTPYTFQQDSAPAHRAKLVHILAEEECAQLLGLQQPAPQQARPETMRLLLVEEVGEEVCATHHSNVASLKASIKSEMNRAGSCRGLHGLWSSGVV</sequence>